<dbReference type="Pfam" id="PF01425">
    <property type="entry name" value="Amidase"/>
    <property type="match status" value="1"/>
</dbReference>
<proteinExistence type="inferred from homology"/>
<evidence type="ECO:0000313" key="4">
    <source>
        <dbReference type="Proteomes" id="UP001196870"/>
    </source>
</evidence>
<name>A0ABS5F4E6_9PROT</name>
<dbReference type="Gene3D" id="3.90.1300.10">
    <property type="entry name" value="Amidase signature (AS) domain"/>
    <property type="match status" value="1"/>
</dbReference>
<dbReference type="InterPro" id="IPR023631">
    <property type="entry name" value="Amidase_dom"/>
</dbReference>
<dbReference type="PANTHER" id="PTHR11895:SF7">
    <property type="entry name" value="GLUTAMYL-TRNA(GLN) AMIDOTRANSFERASE SUBUNIT A, MITOCHONDRIAL"/>
    <property type="match status" value="1"/>
</dbReference>
<keyword evidence="4" id="KW-1185">Reference proteome</keyword>
<dbReference type="InterPro" id="IPR036928">
    <property type="entry name" value="AS_sf"/>
</dbReference>
<evidence type="ECO:0000313" key="3">
    <source>
        <dbReference type="EMBL" id="MBR0667376.1"/>
    </source>
</evidence>
<gene>
    <name evidence="3" type="ORF">GXW71_23675</name>
</gene>
<dbReference type="SUPFAM" id="SSF75304">
    <property type="entry name" value="Amidase signature (AS) enzymes"/>
    <property type="match status" value="1"/>
</dbReference>
<comment type="similarity">
    <text evidence="1">Belongs to the amidase family.</text>
</comment>
<dbReference type="Proteomes" id="UP001196870">
    <property type="component" value="Unassembled WGS sequence"/>
</dbReference>
<evidence type="ECO:0000259" key="2">
    <source>
        <dbReference type="Pfam" id="PF01425"/>
    </source>
</evidence>
<sequence length="465" mass="48195">MTPTPPLSATAMAARLADGSVTPPELLEDSLARIGRSNAELGAFVHVDAEGAAEAARAAAGRQAAGMRLGPLDGVPVAVKDNLWVAGMPAHWGSRMWADFTPPVDDIPVERLRRAGAVIIGKTNTPEFALSGRTDSPLHGPARNPWDIRLTPGGSSGGSVAAVAAGLVPLALATDAGGSTRLPASYTGLFGMRPSNGRIARRHGFPPMALDFQAVGVLGRSLEDMELLLSCVAGPDARDPSSERVPDLAGPDRPLRVGWCASIGEEGVDAEVAAAVAECASVLESAGCEVARREAPFDLALVRKVWGVISAAGAARAAELHPDRWRAEASGAIAAAASRGLGLSAVDYVRALDGLAEIRAGVAEAWGRMDLLLCPSAASPAWPLEDEFPRQVGDRPGHGVAQNIFATWVNAVGYPGLNVPVRPHADGRPRGVQVVGRFGADSMVLAAGRVLADDPVCSRPAFPWR</sequence>
<protein>
    <submittedName>
        <fullName evidence="3">Amidase</fullName>
    </submittedName>
</protein>
<accession>A0ABS5F4E6</accession>
<dbReference type="EMBL" id="JAAGBB010000034">
    <property type="protein sequence ID" value="MBR0667376.1"/>
    <property type="molecule type" value="Genomic_DNA"/>
</dbReference>
<reference evidence="4" key="1">
    <citation type="journal article" date="2021" name="Syst. Appl. Microbiol.">
        <title>Roseomonas hellenica sp. nov., isolated from roots of wild-growing Alkanna tinctoria.</title>
        <authorList>
            <person name="Rat A."/>
            <person name="Naranjo H.D."/>
            <person name="Lebbe L."/>
            <person name="Cnockaert M."/>
            <person name="Krigas N."/>
            <person name="Grigoriadou K."/>
            <person name="Maloupa E."/>
            <person name="Willems A."/>
        </authorList>
    </citation>
    <scope>NUCLEOTIDE SEQUENCE [LARGE SCALE GENOMIC DNA]</scope>
    <source>
        <strain evidence="4">LMG 31523</strain>
    </source>
</reference>
<comment type="caution">
    <text evidence="3">The sequence shown here is derived from an EMBL/GenBank/DDBJ whole genome shotgun (WGS) entry which is preliminary data.</text>
</comment>
<dbReference type="InterPro" id="IPR000120">
    <property type="entry name" value="Amidase"/>
</dbReference>
<feature type="domain" description="Amidase" evidence="2">
    <location>
        <begin position="25"/>
        <end position="445"/>
    </location>
</feature>
<organism evidence="3 4">
    <name type="scientific">Plastoroseomonas hellenica</name>
    <dbReference type="NCBI Taxonomy" id="2687306"/>
    <lineage>
        <taxon>Bacteria</taxon>
        <taxon>Pseudomonadati</taxon>
        <taxon>Pseudomonadota</taxon>
        <taxon>Alphaproteobacteria</taxon>
        <taxon>Acetobacterales</taxon>
        <taxon>Acetobacteraceae</taxon>
        <taxon>Plastoroseomonas</taxon>
    </lineage>
</organism>
<evidence type="ECO:0000256" key="1">
    <source>
        <dbReference type="ARBA" id="ARBA00009199"/>
    </source>
</evidence>
<dbReference type="PANTHER" id="PTHR11895">
    <property type="entry name" value="TRANSAMIDASE"/>
    <property type="match status" value="1"/>
</dbReference>
<dbReference type="RefSeq" id="WP_211855156.1">
    <property type="nucleotide sequence ID" value="NZ_JAAGBB010000034.1"/>
</dbReference>